<dbReference type="AlphaFoldDB" id="E6MG04"/>
<sequence>MEKIVMDYVVLYIHGQGGKSEKARHYTLFFKNWEVIGLNYQSITLWEAKVEFPMLFDAVCG</sequence>
<organism evidence="1 2">
    <name type="scientific">Pseudoramibacter alactolyticus ATCC 23263</name>
    <dbReference type="NCBI Taxonomy" id="887929"/>
    <lineage>
        <taxon>Bacteria</taxon>
        <taxon>Bacillati</taxon>
        <taxon>Bacillota</taxon>
        <taxon>Clostridia</taxon>
        <taxon>Eubacteriales</taxon>
        <taxon>Eubacteriaceae</taxon>
        <taxon>Pseudoramibacter</taxon>
    </lineage>
</organism>
<evidence type="ECO:0000313" key="1">
    <source>
        <dbReference type="EMBL" id="EFV01544.1"/>
    </source>
</evidence>
<comment type="caution">
    <text evidence="1">The sequence shown here is derived from an EMBL/GenBank/DDBJ whole genome shotgun (WGS) entry which is preliminary data.</text>
</comment>
<gene>
    <name evidence="1" type="ORF">HMP0721_0937</name>
</gene>
<dbReference type="eggNOG" id="COG1073">
    <property type="taxonomic scope" value="Bacteria"/>
</dbReference>
<keyword evidence="2" id="KW-1185">Reference proteome</keyword>
<accession>E6MG04</accession>
<dbReference type="HOGENOM" id="CLU_2919181_0_0_9"/>
<evidence type="ECO:0000313" key="2">
    <source>
        <dbReference type="Proteomes" id="UP000004754"/>
    </source>
</evidence>
<reference evidence="1 2" key="1">
    <citation type="submission" date="2010-12" db="EMBL/GenBank/DDBJ databases">
        <authorList>
            <person name="Muzny D."/>
            <person name="Qin X."/>
            <person name="Deng J."/>
            <person name="Jiang H."/>
            <person name="Liu Y."/>
            <person name="Qu J."/>
            <person name="Song X.-Z."/>
            <person name="Zhang L."/>
            <person name="Thornton R."/>
            <person name="Coyle M."/>
            <person name="Francisco L."/>
            <person name="Jackson L."/>
            <person name="Javaid M."/>
            <person name="Korchina V."/>
            <person name="Kovar C."/>
            <person name="Mata R."/>
            <person name="Mathew T."/>
            <person name="Ngo R."/>
            <person name="Nguyen L."/>
            <person name="Nguyen N."/>
            <person name="Okwuonu G."/>
            <person name="Ongeri F."/>
            <person name="Pham C."/>
            <person name="Simmons D."/>
            <person name="Wilczek-Boney K."/>
            <person name="Hale W."/>
            <person name="Jakkamsetti A."/>
            <person name="Pham P."/>
            <person name="Ruth R."/>
            <person name="San Lucas F."/>
            <person name="Warren J."/>
            <person name="Zhang J."/>
            <person name="Zhao Z."/>
            <person name="Zhou C."/>
            <person name="Zhu D."/>
            <person name="Lee S."/>
            <person name="Bess C."/>
            <person name="Blankenburg K."/>
            <person name="Forbes L."/>
            <person name="Fu Q."/>
            <person name="Gubbala S."/>
            <person name="Hirani K."/>
            <person name="Jayaseelan J.C."/>
            <person name="Lara F."/>
            <person name="Munidasa M."/>
            <person name="Palculict T."/>
            <person name="Patil S."/>
            <person name="Pu L.-L."/>
            <person name="Saada N."/>
            <person name="Tang L."/>
            <person name="Weissenberger G."/>
            <person name="Zhu Y."/>
            <person name="Hemphill L."/>
            <person name="Shang Y."/>
            <person name="Youmans B."/>
            <person name="Ayvaz T."/>
            <person name="Ross M."/>
            <person name="Santibanez J."/>
            <person name="Aqrawi P."/>
            <person name="Gross S."/>
            <person name="Joshi V."/>
            <person name="Fowler G."/>
            <person name="Nazareth L."/>
            <person name="Reid J."/>
            <person name="Worley K."/>
            <person name="Petrosino J."/>
            <person name="Highlander S."/>
            <person name="Gibbs R."/>
        </authorList>
    </citation>
    <scope>NUCLEOTIDE SEQUENCE [LARGE SCALE GENOMIC DNA]</scope>
    <source>
        <strain evidence="1 2">ATCC 23263</strain>
    </source>
</reference>
<dbReference type="EMBL" id="AEQN01000016">
    <property type="protein sequence ID" value="EFV01544.1"/>
    <property type="molecule type" value="Genomic_DNA"/>
</dbReference>
<dbReference type="Proteomes" id="UP000004754">
    <property type="component" value="Unassembled WGS sequence"/>
</dbReference>
<dbReference type="STRING" id="887929.HMP0721_0937"/>
<protein>
    <submittedName>
        <fullName evidence="1">Uncharacterized protein</fullName>
    </submittedName>
</protein>
<name>E6MG04_9FIRM</name>
<proteinExistence type="predicted"/>